<dbReference type="SUPFAM" id="SSF54637">
    <property type="entry name" value="Thioesterase/thiol ester dehydrase-isomerase"/>
    <property type="match status" value="1"/>
</dbReference>
<dbReference type="Proteomes" id="UP000032568">
    <property type="component" value="Chromosome"/>
</dbReference>
<dbReference type="RefSeq" id="WP_044832118.1">
    <property type="nucleotide sequence ID" value="NZ_CP059735.1"/>
</dbReference>
<gene>
    <name evidence="5" type="ORF">SG35_021290</name>
</gene>
<dbReference type="PROSITE" id="PS51770">
    <property type="entry name" value="HOTDOG_ACOT"/>
    <property type="match status" value="1"/>
</dbReference>
<dbReference type="AlphaFoldDB" id="A0AAF0C2G4"/>
<evidence type="ECO:0000259" key="4">
    <source>
        <dbReference type="PROSITE" id="PS51770"/>
    </source>
</evidence>
<feature type="domain" description="HotDog ACOT-type" evidence="4">
    <location>
        <begin position="4"/>
        <end position="116"/>
    </location>
</feature>
<dbReference type="InterPro" id="IPR029069">
    <property type="entry name" value="HotDog_dom_sf"/>
</dbReference>
<protein>
    <submittedName>
        <fullName evidence="5">Acyl-CoA thioesterase</fullName>
    </submittedName>
</protein>
<evidence type="ECO:0000313" key="6">
    <source>
        <dbReference type="Proteomes" id="UP000032568"/>
    </source>
</evidence>
<evidence type="ECO:0000256" key="2">
    <source>
        <dbReference type="ARBA" id="ARBA00022801"/>
    </source>
</evidence>
<keyword evidence="6" id="KW-1185">Reference proteome</keyword>
<dbReference type="GO" id="GO:0052816">
    <property type="term" value="F:long-chain fatty acyl-CoA hydrolase activity"/>
    <property type="evidence" value="ECO:0007669"/>
    <property type="project" value="TreeGrafter"/>
</dbReference>
<dbReference type="GO" id="GO:0006637">
    <property type="term" value="P:acyl-CoA metabolic process"/>
    <property type="evidence" value="ECO:0007669"/>
    <property type="project" value="TreeGrafter"/>
</dbReference>
<dbReference type="PANTHER" id="PTHR11049">
    <property type="entry name" value="ACYL COENZYME A THIOESTER HYDROLASE"/>
    <property type="match status" value="1"/>
</dbReference>
<sequence>MKKPQRDVTLRFLAEPQDVNFGGKVHGGAVMKWIDLAAYACAAGWSGRYCVTAYAGGIRFVAPIHVGSLVEVAAKVIYTGSSSMHIALEVNACDPKSLNRRLTTHCIVIMVAVDETGHKIEIPKWIPESEADKKQHQSALKLMEMRKQISDEMQIYLEEE</sequence>
<dbReference type="InterPro" id="IPR040170">
    <property type="entry name" value="Cytosol_ACT"/>
</dbReference>
<dbReference type="InterPro" id="IPR006683">
    <property type="entry name" value="Thioestr_dom"/>
</dbReference>
<reference evidence="5 6" key="1">
    <citation type="journal article" date="2015" name="Genome Announc.">
        <title>Draft Genome Sequences of Marine Isolates of Thalassomonas viridans and Thalassomonas actiniarum.</title>
        <authorList>
            <person name="Olonade I."/>
            <person name="van Zyl L.J."/>
            <person name="Trindade M."/>
        </authorList>
    </citation>
    <scope>NUCLEOTIDE SEQUENCE [LARGE SCALE GENOMIC DNA]</scope>
    <source>
        <strain evidence="5 6">A5K-106</strain>
    </source>
</reference>
<reference evidence="5 6" key="2">
    <citation type="journal article" date="2022" name="Mar. Drugs">
        <title>Bioassay-Guided Fractionation Leads to the Detection of Cholic Acid Generated by the Rare Thalassomonas sp.</title>
        <authorList>
            <person name="Pheiffer F."/>
            <person name="Schneider Y.K."/>
            <person name="Hansen E.H."/>
            <person name="Andersen J.H."/>
            <person name="Isaksson J."/>
            <person name="Busche T."/>
            <person name="R C."/>
            <person name="Kalinowski J."/>
            <person name="Zyl L.V."/>
            <person name="Trindade M."/>
        </authorList>
    </citation>
    <scope>NUCLEOTIDE SEQUENCE [LARGE SCALE GENOMIC DNA]</scope>
    <source>
        <strain evidence="5 6">A5K-106</strain>
    </source>
</reference>
<dbReference type="Pfam" id="PF03061">
    <property type="entry name" value="4HBT"/>
    <property type="match status" value="1"/>
</dbReference>
<accession>A0AAF0C2G4</accession>
<dbReference type="KEGG" id="tact:SG35_021290"/>
<evidence type="ECO:0000313" key="5">
    <source>
        <dbReference type="EMBL" id="WDD97810.1"/>
    </source>
</evidence>
<dbReference type="Gene3D" id="3.10.129.10">
    <property type="entry name" value="Hotdog Thioesterase"/>
    <property type="match status" value="1"/>
</dbReference>
<dbReference type="InterPro" id="IPR033120">
    <property type="entry name" value="HOTDOG_ACOT"/>
</dbReference>
<organism evidence="5 6">
    <name type="scientific">Thalassomonas actiniarum</name>
    <dbReference type="NCBI Taxonomy" id="485447"/>
    <lineage>
        <taxon>Bacteria</taxon>
        <taxon>Pseudomonadati</taxon>
        <taxon>Pseudomonadota</taxon>
        <taxon>Gammaproteobacteria</taxon>
        <taxon>Alteromonadales</taxon>
        <taxon>Colwelliaceae</taxon>
        <taxon>Thalassomonas</taxon>
    </lineage>
</organism>
<proteinExistence type="inferred from homology"/>
<evidence type="ECO:0000256" key="3">
    <source>
        <dbReference type="PROSITE-ProRule" id="PRU01106"/>
    </source>
</evidence>
<evidence type="ECO:0000256" key="1">
    <source>
        <dbReference type="ARBA" id="ARBA00010458"/>
    </source>
</evidence>
<dbReference type="GO" id="GO:0005829">
    <property type="term" value="C:cytosol"/>
    <property type="evidence" value="ECO:0007669"/>
    <property type="project" value="TreeGrafter"/>
</dbReference>
<dbReference type="EMBL" id="CP059735">
    <property type="protein sequence ID" value="WDD97810.1"/>
    <property type="molecule type" value="Genomic_DNA"/>
</dbReference>
<name>A0AAF0C2G4_9GAMM</name>
<keyword evidence="2 3" id="KW-0378">Hydrolase</keyword>
<comment type="similarity">
    <text evidence="1">Belongs to the acyl coenzyme A hydrolase family.</text>
</comment>
<dbReference type="PANTHER" id="PTHR11049:SF16">
    <property type="entry name" value="PROTEIN VDLD"/>
    <property type="match status" value="1"/>
</dbReference>
<dbReference type="CDD" id="cd03442">
    <property type="entry name" value="BFIT_BACH"/>
    <property type="match status" value="1"/>
</dbReference>